<dbReference type="AlphaFoldDB" id="A0A1H6C852"/>
<gene>
    <name evidence="2" type="ORF">SAMN05421819_4319</name>
</gene>
<proteinExistence type="predicted"/>
<dbReference type="EMBL" id="FNVA01000009">
    <property type="protein sequence ID" value="SEG69154.1"/>
    <property type="molecule type" value="Genomic_DNA"/>
</dbReference>
<keyword evidence="3" id="KW-1185">Reference proteome</keyword>
<evidence type="ECO:0000313" key="3">
    <source>
        <dbReference type="Proteomes" id="UP000236728"/>
    </source>
</evidence>
<feature type="transmembrane region" description="Helical" evidence="1">
    <location>
        <begin position="62"/>
        <end position="86"/>
    </location>
</feature>
<reference evidence="2 3" key="1">
    <citation type="submission" date="2016-10" db="EMBL/GenBank/DDBJ databases">
        <authorList>
            <person name="de Groot N.N."/>
        </authorList>
    </citation>
    <scope>NUCLEOTIDE SEQUENCE [LARGE SCALE GENOMIC DNA]</scope>
    <source>
        <strain evidence="2 3">DSM 22489</strain>
    </source>
</reference>
<name>A0A1H6C852_9BACT</name>
<evidence type="ECO:0000313" key="2">
    <source>
        <dbReference type="EMBL" id="SEG69154.1"/>
    </source>
</evidence>
<dbReference type="Proteomes" id="UP000236728">
    <property type="component" value="Unassembled WGS sequence"/>
</dbReference>
<sequence length="129" mass="13455">MLQEISLQRLFSTFANGLPGRGLMLQRCATAAVLIYDAVANLRGGSQVGPVSPQVIAAAAGILLLLGLWTPMAGVVVAGCELWIMISGSGDPWMALVLATLGASLAMIGPGACSMDAHFFGRKQIKTRR</sequence>
<keyword evidence="1" id="KW-0812">Transmembrane</keyword>
<protein>
    <submittedName>
        <fullName evidence="2">Uncharacterized protein</fullName>
    </submittedName>
</protein>
<accession>A0A1H6C852</accession>
<evidence type="ECO:0000256" key="1">
    <source>
        <dbReference type="SAM" id="Phobius"/>
    </source>
</evidence>
<keyword evidence="1" id="KW-0472">Membrane</keyword>
<feature type="transmembrane region" description="Helical" evidence="1">
    <location>
        <begin position="92"/>
        <end position="120"/>
    </location>
</feature>
<keyword evidence="1" id="KW-1133">Transmembrane helix</keyword>
<organism evidence="2 3">
    <name type="scientific">Bryocella elongata</name>
    <dbReference type="NCBI Taxonomy" id="863522"/>
    <lineage>
        <taxon>Bacteria</taxon>
        <taxon>Pseudomonadati</taxon>
        <taxon>Acidobacteriota</taxon>
        <taxon>Terriglobia</taxon>
        <taxon>Terriglobales</taxon>
        <taxon>Acidobacteriaceae</taxon>
        <taxon>Bryocella</taxon>
    </lineage>
</organism>